<evidence type="ECO:0000256" key="1">
    <source>
        <dbReference type="ARBA" id="ARBA00005953"/>
    </source>
</evidence>
<dbReference type="OrthoDB" id="9799036at2"/>
<comment type="similarity">
    <text evidence="1">Belongs to the 4-hydroxybenzoyl-CoA thioesterase family.</text>
</comment>
<protein>
    <submittedName>
        <fullName evidence="4">Thioesterase</fullName>
    </submittedName>
</protein>
<dbReference type="Proteomes" id="UP000030146">
    <property type="component" value="Unassembled WGS sequence"/>
</dbReference>
<dbReference type="InterPro" id="IPR050563">
    <property type="entry name" value="4-hydroxybenzoyl-CoA_TE"/>
</dbReference>
<proteinExistence type="inferred from homology"/>
<keyword evidence="2" id="KW-0378">Hydrolase</keyword>
<dbReference type="EMBL" id="JRAK01000074">
    <property type="protein sequence ID" value="KGN88363.1"/>
    <property type="molecule type" value="Genomic_DNA"/>
</dbReference>
<dbReference type="PANTHER" id="PTHR31793">
    <property type="entry name" value="4-HYDROXYBENZOYL-COA THIOESTERASE FAMILY MEMBER"/>
    <property type="match status" value="1"/>
</dbReference>
<dbReference type="STRING" id="111105.HR09_10190"/>
<dbReference type="AlphaFoldDB" id="A0A099WW65"/>
<evidence type="ECO:0000313" key="5">
    <source>
        <dbReference type="Proteomes" id="UP000030130"/>
    </source>
</evidence>
<evidence type="ECO:0000313" key="6">
    <source>
        <dbReference type="Proteomes" id="UP000030146"/>
    </source>
</evidence>
<keyword evidence="6" id="KW-1185">Reference proteome</keyword>
<sequence>MKEKEYFFSLDMKVRDYECDLQGVVNNSNYQRYMEHTRHEFWESLGDNFGQMHEKGLDAFVYKVTITFKQSLRSGDRFRSCLTCHKKGPKLIFLQDIIREDGVMAASGEVEVVAVQDGVLTRGEYFDVLMKDILSQTAK</sequence>
<comment type="caution">
    <text evidence="4">The sequence shown here is derived from an EMBL/GenBank/DDBJ whole genome shotgun (WGS) entry which is preliminary data.</text>
</comment>
<organism evidence="4 6">
    <name type="scientific">Porphyromonas gulae</name>
    <dbReference type="NCBI Taxonomy" id="111105"/>
    <lineage>
        <taxon>Bacteria</taxon>
        <taxon>Pseudomonadati</taxon>
        <taxon>Bacteroidota</taxon>
        <taxon>Bacteroidia</taxon>
        <taxon>Bacteroidales</taxon>
        <taxon>Porphyromonadaceae</taxon>
        <taxon>Porphyromonas</taxon>
    </lineage>
</organism>
<dbReference type="eggNOG" id="COG0824">
    <property type="taxonomic scope" value="Bacteria"/>
</dbReference>
<dbReference type="PANTHER" id="PTHR31793:SF27">
    <property type="entry name" value="NOVEL THIOESTERASE SUPERFAMILY DOMAIN AND SAPOSIN A-TYPE DOMAIN CONTAINING PROTEIN (0610012H03RIK)"/>
    <property type="match status" value="1"/>
</dbReference>
<dbReference type="GO" id="GO:0047617">
    <property type="term" value="F:fatty acyl-CoA hydrolase activity"/>
    <property type="evidence" value="ECO:0007669"/>
    <property type="project" value="TreeGrafter"/>
</dbReference>
<dbReference type="GeneID" id="57239460"/>
<dbReference type="PATRIC" id="fig|111105.18.peg.298"/>
<dbReference type="SUPFAM" id="SSF54637">
    <property type="entry name" value="Thioesterase/thiol ester dehydrase-isomerase"/>
    <property type="match status" value="1"/>
</dbReference>
<dbReference type="RefSeq" id="WP_039418559.1">
    <property type="nucleotide sequence ID" value="NZ_CALUCC010000098.1"/>
</dbReference>
<reference evidence="4 6" key="2">
    <citation type="submission" date="2014-08" db="EMBL/GenBank/DDBJ databases">
        <title>Porphyromonas gulae strain:COT-052_OH3439 Genome sequencing.</title>
        <authorList>
            <person name="Wallis C."/>
            <person name="Deusch O."/>
            <person name="O'Flynn C."/>
            <person name="Davis I."/>
            <person name="Jospin G."/>
            <person name="Darling A.E."/>
            <person name="Coil D.A."/>
            <person name="Alexiev A."/>
            <person name="Horsfall A."/>
            <person name="Kirkwood N."/>
            <person name="Harris S."/>
            <person name="Eisen J.A."/>
        </authorList>
    </citation>
    <scope>NUCLEOTIDE SEQUENCE [LARGE SCALE GENOMIC DNA]</scope>
    <source>
        <strain evidence="6">COT-052 OH3439</strain>
        <strain evidence="4">COT-052_OH3439</strain>
    </source>
</reference>
<name>A0A099WW65_9PORP</name>
<accession>A0A099WW65</accession>
<dbReference type="Pfam" id="PF13279">
    <property type="entry name" value="4HBT_2"/>
    <property type="match status" value="1"/>
</dbReference>
<evidence type="ECO:0000256" key="2">
    <source>
        <dbReference type="ARBA" id="ARBA00022801"/>
    </source>
</evidence>
<evidence type="ECO:0000313" key="3">
    <source>
        <dbReference type="EMBL" id="KGN85294.1"/>
    </source>
</evidence>
<dbReference type="Proteomes" id="UP000030130">
    <property type="component" value="Unassembled WGS sequence"/>
</dbReference>
<reference evidence="3 5" key="1">
    <citation type="submission" date="2014-08" db="EMBL/GenBank/DDBJ databases">
        <title>Porphyromonas gulae strain:COT-052_OH1451 Genome sequencing.</title>
        <authorList>
            <person name="Wallis C."/>
            <person name="Deusch O."/>
            <person name="O'Flynn C."/>
            <person name="Davis I."/>
            <person name="Jospin G."/>
            <person name="Darling A.E."/>
            <person name="Coil D.A."/>
            <person name="Alexiev A."/>
            <person name="Horsfall A."/>
            <person name="Kirkwood N."/>
            <person name="Harris S."/>
            <person name="Eisen J.A."/>
        </authorList>
    </citation>
    <scope>NUCLEOTIDE SEQUENCE [LARGE SCALE GENOMIC DNA]</scope>
    <source>
        <strain evidence="5">COT-052 OH1451</strain>
        <strain evidence="3">COT-052_OH1451</strain>
    </source>
</reference>
<dbReference type="Gene3D" id="3.10.129.10">
    <property type="entry name" value="Hotdog Thioesterase"/>
    <property type="match status" value="1"/>
</dbReference>
<dbReference type="EMBL" id="JRAI01000059">
    <property type="protein sequence ID" value="KGN85294.1"/>
    <property type="molecule type" value="Genomic_DNA"/>
</dbReference>
<dbReference type="CDD" id="cd00586">
    <property type="entry name" value="4HBT"/>
    <property type="match status" value="1"/>
</dbReference>
<gene>
    <name evidence="3" type="ORF">HR08_06875</name>
    <name evidence="4" type="ORF">HR15_05280</name>
</gene>
<evidence type="ECO:0000313" key="4">
    <source>
        <dbReference type="EMBL" id="KGN88363.1"/>
    </source>
</evidence>
<dbReference type="InterPro" id="IPR029069">
    <property type="entry name" value="HotDog_dom_sf"/>
</dbReference>